<feature type="transmembrane region" description="Helical" evidence="7">
    <location>
        <begin position="78"/>
        <end position="99"/>
    </location>
</feature>
<dbReference type="Pfam" id="PF07690">
    <property type="entry name" value="MFS_1"/>
    <property type="match status" value="1"/>
</dbReference>
<protein>
    <recommendedName>
        <fullName evidence="10">MFS transporter</fullName>
    </recommendedName>
</protein>
<comment type="subcellular location">
    <subcellularLocation>
        <location evidence="1">Cell membrane</location>
        <topology evidence="1">Multi-pass membrane protein</topology>
    </subcellularLocation>
</comment>
<accession>A0A223D435</accession>
<feature type="transmembrane region" description="Helical" evidence="7">
    <location>
        <begin position="343"/>
        <end position="366"/>
    </location>
</feature>
<dbReference type="InterPro" id="IPR036259">
    <property type="entry name" value="MFS_trans_sf"/>
</dbReference>
<feature type="transmembrane region" description="Helical" evidence="7">
    <location>
        <begin position="372"/>
        <end position="391"/>
    </location>
</feature>
<evidence type="ECO:0000256" key="3">
    <source>
        <dbReference type="ARBA" id="ARBA00022475"/>
    </source>
</evidence>
<evidence type="ECO:0000256" key="4">
    <source>
        <dbReference type="ARBA" id="ARBA00022692"/>
    </source>
</evidence>
<keyword evidence="3" id="KW-1003">Cell membrane</keyword>
<feature type="transmembrane region" description="Helical" evidence="7">
    <location>
        <begin position="45"/>
        <end position="66"/>
    </location>
</feature>
<sequence>MKKVLQMWRNKNLWILITGVLGAELGLWMGLIGNLEFLQTHVASHALQALLLISGPVVALLIAPYAGSAVDRYDKKKILLVTGAVRIIGVGSMFLAMWSGSVSLMVVYSLCIACSAGFYIPAVRALIPRVTDKEHLMQANALYFNVLTTARIVGTVLAGTLLTILSLEMLYSCAIIGYSLLLLFTLFLRVQESTRQREPNQKKSRGTFREVLPVISGNSLVKLVMISQVIPMIFIGGFNLIVMEISVLQGDPTIKGYLYAIEGIALILIGFFGKRLAQGRNVTVLIGVICSVVGLSQLLLFFAHSHWITMLSFALFGMASGIYFPLINTIFQQNIPEEFHGRFFSFSNMLERVVMNCTILLIGVLFDWVGLELALAGIGVSALLLTALLTLRMKRYAGTDMKQTSAVT</sequence>
<feature type="transmembrane region" description="Helical" evidence="7">
    <location>
        <begin position="139"/>
        <end position="163"/>
    </location>
</feature>
<organism evidence="8 9">
    <name type="scientific">Tumebacillus algifaecis</name>
    <dbReference type="NCBI Taxonomy" id="1214604"/>
    <lineage>
        <taxon>Bacteria</taxon>
        <taxon>Bacillati</taxon>
        <taxon>Bacillota</taxon>
        <taxon>Bacilli</taxon>
        <taxon>Bacillales</taxon>
        <taxon>Alicyclobacillaceae</taxon>
        <taxon>Tumebacillus</taxon>
    </lineage>
</organism>
<evidence type="ECO:0000256" key="2">
    <source>
        <dbReference type="ARBA" id="ARBA00022448"/>
    </source>
</evidence>
<feature type="transmembrane region" description="Helical" evidence="7">
    <location>
        <begin position="169"/>
        <end position="190"/>
    </location>
</feature>
<feature type="transmembrane region" description="Helical" evidence="7">
    <location>
        <begin position="211"/>
        <end position="236"/>
    </location>
</feature>
<feature type="transmembrane region" description="Helical" evidence="7">
    <location>
        <begin position="256"/>
        <end position="272"/>
    </location>
</feature>
<evidence type="ECO:0000256" key="6">
    <source>
        <dbReference type="ARBA" id="ARBA00023136"/>
    </source>
</evidence>
<proteinExistence type="predicted"/>
<dbReference type="EMBL" id="CP022657">
    <property type="protein sequence ID" value="ASS76144.1"/>
    <property type="molecule type" value="Genomic_DNA"/>
</dbReference>
<feature type="transmembrane region" description="Helical" evidence="7">
    <location>
        <begin position="284"/>
        <end position="304"/>
    </location>
</feature>
<dbReference type="CDD" id="cd06173">
    <property type="entry name" value="MFS_MefA_like"/>
    <property type="match status" value="1"/>
</dbReference>
<name>A0A223D435_9BACL</name>
<keyword evidence="2" id="KW-0813">Transport</keyword>
<evidence type="ECO:0008006" key="10">
    <source>
        <dbReference type="Google" id="ProtNLM"/>
    </source>
</evidence>
<feature type="transmembrane region" description="Helical" evidence="7">
    <location>
        <begin position="105"/>
        <end position="127"/>
    </location>
</feature>
<dbReference type="Proteomes" id="UP000214688">
    <property type="component" value="Chromosome"/>
</dbReference>
<feature type="transmembrane region" description="Helical" evidence="7">
    <location>
        <begin position="310"/>
        <end position="331"/>
    </location>
</feature>
<reference evidence="8 9" key="1">
    <citation type="journal article" date="2015" name="Int. J. Syst. Evol. Microbiol.">
        <title>Tumebacillus algifaecis sp. nov., isolated from decomposing algal scum.</title>
        <authorList>
            <person name="Wu Y.F."/>
            <person name="Zhang B."/>
            <person name="Xing P."/>
            <person name="Wu Q.L."/>
            <person name="Liu S.J."/>
        </authorList>
    </citation>
    <scope>NUCLEOTIDE SEQUENCE [LARGE SCALE GENOMIC DNA]</scope>
    <source>
        <strain evidence="8 9">THMBR28</strain>
    </source>
</reference>
<dbReference type="GO" id="GO:0022857">
    <property type="term" value="F:transmembrane transporter activity"/>
    <property type="evidence" value="ECO:0007669"/>
    <property type="project" value="InterPro"/>
</dbReference>
<dbReference type="PANTHER" id="PTHR43266:SF7">
    <property type="entry name" value="TRANSPORTER, PUTATIVE-RELATED"/>
    <property type="match status" value="1"/>
</dbReference>
<dbReference type="Gene3D" id="1.20.1250.20">
    <property type="entry name" value="MFS general substrate transporter like domains"/>
    <property type="match status" value="1"/>
</dbReference>
<keyword evidence="9" id="KW-1185">Reference proteome</keyword>
<evidence type="ECO:0000256" key="7">
    <source>
        <dbReference type="SAM" id="Phobius"/>
    </source>
</evidence>
<dbReference type="SUPFAM" id="SSF103473">
    <property type="entry name" value="MFS general substrate transporter"/>
    <property type="match status" value="1"/>
</dbReference>
<keyword evidence="6 7" id="KW-0472">Membrane</keyword>
<dbReference type="PANTHER" id="PTHR43266">
    <property type="entry name" value="MACROLIDE-EFFLUX PROTEIN"/>
    <property type="match status" value="1"/>
</dbReference>
<dbReference type="InterPro" id="IPR011701">
    <property type="entry name" value="MFS"/>
</dbReference>
<keyword evidence="4 7" id="KW-0812">Transmembrane</keyword>
<evidence type="ECO:0000313" key="8">
    <source>
        <dbReference type="EMBL" id="ASS76144.1"/>
    </source>
</evidence>
<evidence type="ECO:0000313" key="9">
    <source>
        <dbReference type="Proteomes" id="UP000214688"/>
    </source>
</evidence>
<dbReference type="AlphaFoldDB" id="A0A223D435"/>
<keyword evidence="5 7" id="KW-1133">Transmembrane helix</keyword>
<feature type="transmembrane region" description="Helical" evidence="7">
    <location>
        <begin position="12"/>
        <end position="33"/>
    </location>
</feature>
<evidence type="ECO:0000256" key="5">
    <source>
        <dbReference type="ARBA" id="ARBA00022989"/>
    </source>
</evidence>
<evidence type="ECO:0000256" key="1">
    <source>
        <dbReference type="ARBA" id="ARBA00004651"/>
    </source>
</evidence>
<dbReference type="KEGG" id="tab:CIG75_15135"/>
<dbReference type="GO" id="GO:0005886">
    <property type="term" value="C:plasma membrane"/>
    <property type="evidence" value="ECO:0007669"/>
    <property type="project" value="UniProtKB-SubCell"/>
</dbReference>
<gene>
    <name evidence="8" type="ORF">CIG75_15135</name>
</gene>